<reference evidence="8" key="1">
    <citation type="journal article" date="2019" name="Int. J. Syst. Evol. Microbiol.">
        <title>The Global Catalogue of Microorganisms (GCM) 10K type strain sequencing project: providing services to taxonomists for standard genome sequencing and annotation.</title>
        <authorList>
            <consortium name="The Broad Institute Genomics Platform"/>
            <consortium name="The Broad Institute Genome Sequencing Center for Infectious Disease"/>
            <person name="Wu L."/>
            <person name="Ma J."/>
        </authorList>
    </citation>
    <scope>NUCLEOTIDE SEQUENCE [LARGE SCALE GENOMIC DNA]</scope>
    <source>
        <strain evidence="8">DT43</strain>
    </source>
</reference>
<keyword evidence="8" id="KW-1185">Reference proteome</keyword>
<protein>
    <submittedName>
        <fullName evidence="7">FAD-binding oxidoreductase</fullName>
    </submittedName>
</protein>
<sequence>MAAGSLIGLGGGAGSAAARTRSDGAAARPPFVSEGVEPAAWRELRRSLSPAASLYRPGVAEYAAQATPDNHRYASVRPAGVLACATEGDVTAAIRWCAKHGVPFAPRSGGHNYAGYSTTPGLVIGLRALKEVVPQGQRLRLGGGATNSDVYDAREANLYFPGGRCPGVGVAGLTLGGGLGFNDRKWGLTCDRLTETRVVLADGTLVRAADDENADLFWACRGGAGGNFGINTGFVFEAVSVSRLRATVFDLTFALDAGVQVMEELRHVLDGDRDNDFDVRIGFKHSGDGTTTLWLLGQRLGDEDALRRLFTSLLHLRPTRAFIEERGFWSAQEYLMEPPEAKDAYASKSLVPDQWPGPDTVAAVADWVRGWQPGPGRATGYVTLFAMGGDSAAPRPDETAYPHRGATFVIDIGTRWKPGAPPTEVRALLEQTRAVHHMLRRRLSTRAAYVNFPDPDLHDWQHAYYGPNYDRLVAVKRRYDPAGLFCYQQAIGGTRG</sequence>
<keyword evidence="3" id="KW-0285">Flavoprotein</keyword>
<evidence type="ECO:0000259" key="6">
    <source>
        <dbReference type="PROSITE" id="PS51387"/>
    </source>
</evidence>
<accession>A0ABV8YJ45</accession>
<comment type="similarity">
    <text evidence="2">Belongs to the oxygen-dependent FAD-linked oxidoreductase family.</text>
</comment>
<proteinExistence type="inferred from homology"/>
<dbReference type="Gene3D" id="3.40.462.20">
    <property type="match status" value="1"/>
</dbReference>
<dbReference type="SUPFAM" id="SSF55103">
    <property type="entry name" value="FAD-linked oxidases, C-terminal domain"/>
    <property type="match status" value="1"/>
</dbReference>
<evidence type="ECO:0000256" key="2">
    <source>
        <dbReference type="ARBA" id="ARBA00005466"/>
    </source>
</evidence>
<dbReference type="InterPro" id="IPR006094">
    <property type="entry name" value="Oxid_FAD_bind_N"/>
</dbReference>
<dbReference type="SUPFAM" id="SSF56176">
    <property type="entry name" value="FAD-binding/transporter-associated domain-like"/>
    <property type="match status" value="1"/>
</dbReference>
<gene>
    <name evidence="7" type="ORF">ACFPH6_01010</name>
</gene>
<dbReference type="InterPro" id="IPR016164">
    <property type="entry name" value="FAD-linked_Oxase-like_C"/>
</dbReference>
<evidence type="ECO:0000256" key="4">
    <source>
        <dbReference type="ARBA" id="ARBA00022827"/>
    </source>
</evidence>
<dbReference type="Pfam" id="PF01565">
    <property type="entry name" value="FAD_binding_4"/>
    <property type="match status" value="1"/>
</dbReference>
<name>A0ABV8YJ45_9ACTN</name>
<dbReference type="PANTHER" id="PTHR42973">
    <property type="entry name" value="BINDING OXIDOREDUCTASE, PUTATIVE (AFU_ORTHOLOGUE AFUA_1G17690)-RELATED"/>
    <property type="match status" value="1"/>
</dbReference>
<evidence type="ECO:0000256" key="5">
    <source>
        <dbReference type="ARBA" id="ARBA00023002"/>
    </source>
</evidence>
<evidence type="ECO:0000256" key="3">
    <source>
        <dbReference type="ARBA" id="ARBA00022630"/>
    </source>
</evidence>
<dbReference type="InterPro" id="IPR016166">
    <property type="entry name" value="FAD-bd_PCMH"/>
</dbReference>
<dbReference type="PROSITE" id="PS51387">
    <property type="entry name" value="FAD_PCMH"/>
    <property type="match status" value="1"/>
</dbReference>
<organism evidence="7 8">
    <name type="scientific">Streptomyces xiangluensis</name>
    <dbReference type="NCBI Taxonomy" id="2665720"/>
    <lineage>
        <taxon>Bacteria</taxon>
        <taxon>Bacillati</taxon>
        <taxon>Actinomycetota</taxon>
        <taxon>Actinomycetes</taxon>
        <taxon>Kitasatosporales</taxon>
        <taxon>Streptomycetaceae</taxon>
        <taxon>Streptomyces</taxon>
    </lineage>
</organism>
<dbReference type="InterPro" id="IPR012951">
    <property type="entry name" value="BBE"/>
</dbReference>
<comment type="caution">
    <text evidence="7">The sequence shown here is derived from an EMBL/GenBank/DDBJ whole genome shotgun (WGS) entry which is preliminary data.</text>
</comment>
<evidence type="ECO:0000313" key="7">
    <source>
        <dbReference type="EMBL" id="MFC4463201.1"/>
    </source>
</evidence>
<feature type="domain" description="FAD-binding PCMH-type" evidence="6">
    <location>
        <begin position="74"/>
        <end position="241"/>
    </location>
</feature>
<evidence type="ECO:0000313" key="8">
    <source>
        <dbReference type="Proteomes" id="UP001596012"/>
    </source>
</evidence>
<dbReference type="PANTHER" id="PTHR42973:SF39">
    <property type="entry name" value="FAD-BINDING PCMH-TYPE DOMAIN-CONTAINING PROTEIN"/>
    <property type="match status" value="1"/>
</dbReference>
<dbReference type="InterPro" id="IPR050416">
    <property type="entry name" value="FAD-linked_Oxidoreductase"/>
</dbReference>
<dbReference type="Gene3D" id="3.30.465.10">
    <property type="match status" value="1"/>
</dbReference>
<dbReference type="Proteomes" id="UP001596012">
    <property type="component" value="Unassembled WGS sequence"/>
</dbReference>
<keyword evidence="4" id="KW-0274">FAD</keyword>
<dbReference type="InterPro" id="IPR016169">
    <property type="entry name" value="FAD-bd_PCMH_sub2"/>
</dbReference>
<comment type="cofactor">
    <cofactor evidence="1">
        <name>FAD</name>
        <dbReference type="ChEBI" id="CHEBI:57692"/>
    </cofactor>
</comment>
<dbReference type="RefSeq" id="WP_386336268.1">
    <property type="nucleotide sequence ID" value="NZ_JBHSFG010000002.1"/>
</dbReference>
<evidence type="ECO:0000256" key="1">
    <source>
        <dbReference type="ARBA" id="ARBA00001974"/>
    </source>
</evidence>
<dbReference type="Pfam" id="PF08031">
    <property type="entry name" value="BBE"/>
    <property type="match status" value="1"/>
</dbReference>
<keyword evidence="5" id="KW-0560">Oxidoreductase</keyword>
<dbReference type="EMBL" id="JBHSFG010000002">
    <property type="protein sequence ID" value="MFC4463201.1"/>
    <property type="molecule type" value="Genomic_DNA"/>
</dbReference>
<dbReference type="InterPro" id="IPR036318">
    <property type="entry name" value="FAD-bd_PCMH-like_sf"/>
</dbReference>